<dbReference type="eggNOG" id="KOG1919">
    <property type="taxonomic scope" value="Eukaryota"/>
</dbReference>
<evidence type="ECO:0000313" key="5">
    <source>
        <dbReference type="EMBL" id="KNC98608.1"/>
    </source>
</evidence>
<dbReference type="EMBL" id="KQ257460">
    <property type="protein sequence ID" value="KNC98608.1"/>
    <property type="molecule type" value="Genomic_DNA"/>
</dbReference>
<dbReference type="GO" id="GO:0009982">
    <property type="term" value="F:pseudouridine synthase activity"/>
    <property type="evidence" value="ECO:0007669"/>
    <property type="project" value="InterPro"/>
</dbReference>
<feature type="compositionally biased region" description="Low complexity" evidence="2">
    <location>
        <begin position="1148"/>
        <end position="1161"/>
    </location>
</feature>
<dbReference type="RefSeq" id="XP_016606648.1">
    <property type="nucleotide sequence ID" value="XM_016754506.1"/>
</dbReference>
<reference evidence="5 6" key="1">
    <citation type="submission" date="2009-08" db="EMBL/GenBank/DDBJ databases">
        <title>The Genome Sequence of Spizellomyces punctatus strain DAOM BR117.</title>
        <authorList>
            <consortium name="The Broad Institute Genome Sequencing Platform"/>
            <person name="Russ C."/>
            <person name="Cuomo C."/>
            <person name="Shea T."/>
            <person name="Young S.K."/>
            <person name="Zeng Q."/>
            <person name="Koehrsen M."/>
            <person name="Haas B."/>
            <person name="Borodovsky M."/>
            <person name="Guigo R."/>
            <person name="Alvarado L."/>
            <person name="Berlin A."/>
            <person name="Bochicchio J."/>
            <person name="Borenstein D."/>
            <person name="Chapman S."/>
            <person name="Chen Z."/>
            <person name="Engels R."/>
            <person name="Freedman E."/>
            <person name="Gellesch M."/>
            <person name="Goldberg J."/>
            <person name="Griggs A."/>
            <person name="Gujja S."/>
            <person name="Heiman D."/>
            <person name="Hepburn T."/>
            <person name="Howarth C."/>
            <person name="Jen D."/>
            <person name="Larson L."/>
            <person name="Lewis B."/>
            <person name="Mehta T."/>
            <person name="Park D."/>
            <person name="Pearson M."/>
            <person name="Roberts A."/>
            <person name="Saif S."/>
            <person name="Shenoy N."/>
            <person name="Sisk P."/>
            <person name="Stolte C."/>
            <person name="Sykes S."/>
            <person name="Thomson T."/>
            <person name="Walk T."/>
            <person name="White J."/>
            <person name="Yandava C."/>
            <person name="Burger G."/>
            <person name="Gray M.W."/>
            <person name="Holland P.W.H."/>
            <person name="King N."/>
            <person name="Lang F.B.F."/>
            <person name="Roger A.J."/>
            <person name="Ruiz-Trillo I."/>
            <person name="Lander E."/>
            <person name="Nusbaum C."/>
        </authorList>
    </citation>
    <scope>NUCLEOTIDE SEQUENCE [LARGE SCALE GENOMIC DNA]</scope>
    <source>
        <strain evidence="5 6">DAOM BR117</strain>
    </source>
</reference>
<feature type="region of interest" description="Disordered" evidence="2">
    <location>
        <begin position="856"/>
        <end position="885"/>
    </location>
</feature>
<dbReference type="STRING" id="645134.A0A0L0HD20"/>
<evidence type="ECO:0000256" key="1">
    <source>
        <dbReference type="ARBA" id="ARBA00010876"/>
    </source>
</evidence>
<feature type="compositionally biased region" description="Basic and acidic residues" evidence="2">
    <location>
        <begin position="1273"/>
        <end position="1293"/>
    </location>
</feature>
<feature type="compositionally biased region" description="Low complexity" evidence="2">
    <location>
        <begin position="695"/>
        <end position="704"/>
    </location>
</feature>
<gene>
    <name evidence="5" type="ORF">SPPG_06289</name>
</gene>
<keyword evidence="3" id="KW-0732">Signal</keyword>
<proteinExistence type="inferred from homology"/>
<organism evidence="5 6">
    <name type="scientific">Spizellomyces punctatus (strain DAOM BR117)</name>
    <dbReference type="NCBI Taxonomy" id="645134"/>
    <lineage>
        <taxon>Eukaryota</taxon>
        <taxon>Fungi</taxon>
        <taxon>Fungi incertae sedis</taxon>
        <taxon>Chytridiomycota</taxon>
        <taxon>Chytridiomycota incertae sedis</taxon>
        <taxon>Chytridiomycetes</taxon>
        <taxon>Spizellomycetales</taxon>
        <taxon>Spizellomycetaceae</taxon>
        <taxon>Spizellomyces</taxon>
    </lineage>
</organism>
<dbReference type="GO" id="GO:0003723">
    <property type="term" value="F:RNA binding"/>
    <property type="evidence" value="ECO:0007669"/>
    <property type="project" value="InterPro"/>
</dbReference>
<dbReference type="Pfam" id="PF00849">
    <property type="entry name" value="PseudoU_synth_2"/>
    <property type="match status" value="1"/>
</dbReference>
<evidence type="ECO:0000259" key="4">
    <source>
        <dbReference type="Pfam" id="PF00849"/>
    </source>
</evidence>
<keyword evidence="6" id="KW-1185">Reference proteome</keyword>
<dbReference type="VEuPathDB" id="FungiDB:SPPG_06289"/>
<evidence type="ECO:0000313" key="6">
    <source>
        <dbReference type="Proteomes" id="UP000053201"/>
    </source>
</evidence>
<feature type="signal peptide" evidence="3">
    <location>
        <begin position="1"/>
        <end position="20"/>
    </location>
</feature>
<dbReference type="InterPro" id="IPR020103">
    <property type="entry name" value="PsdUridine_synth_cat_dom_sf"/>
</dbReference>
<dbReference type="PANTHER" id="PTHR21600">
    <property type="entry name" value="MITOCHONDRIAL RNA PSEUDOURIDINE SYNTHASE"/>
    <property type="match status" value="1"/>
</dbReference>
<feature type="chain" id="PRO_5005539965" description="Pseudouridine synthase RsuA/RluA-like domain-containing protein" evidence="3">
    <location>
        <begin position="21"/>
        <end position="1304"/>
    </location>
</feature>
<dbReference type="InParanoid" id="A0A0L0HD20"/>
<dbReference type="PANTHER" id="PTHR21600:SF87">
    <property type="entry name" value="RNA PSEUDOURIDYLATE SYNTHASE DOMAIN-CONTAINING PROTEIN 1"/>
    <property type="match status" value="1"/>
</dbReference>
<accession>A0A0L0HD20</accession>
<dbReference type="InterPro" id="IPR006145">
    <property type="entry name" value="PsdUridine_synth_RsuA/RluA"/>
</dbReference>
<dbReference type="CDD" id="cd02869">
    <property type="entry name" value="PseudoU_synth_RluA_like"/>
    <property type="match status" value="1"/>
</dbReference>
<dbReference type="Gene3D" id="3.30.2350.10">
    <property type="entry name" value="Pseudouridine synthase"/>
    <property type="match status" value="1"/>
</dbReference>
<dbReference type="Proteomes" id="UP000053201">
    <property type="component" value="Unassembled WGS sequence"/>
</dbReference>
<dbReference type="InterPro" id="IPR050188">
    <property type="entry name" value="RluA_PseudoU_synthase"/>
</dbReference>
<sequence>MLSRNVRWWLPLVFLTKFLSQSILSGLGTMVTDELEGPPQSFASAVLETVGAKQPMQQLTPLKSDINVPILEQKVEEGIVVEESPIQEDFANDNTEKSIQEDLANPHIETVEEAMVEEPISQIERETPIVSSMPETIPESDLIRSTQHAQENIAVLAVNSSASTDSDPADSESESTSVEVVALVDTTSLSPSPSPPIVVPGYDPRYQRNYDIEVLYYQPDTYLITNKPWDLRIDGDTTSCPTSESLLYAHFTEHKKLYLLHQLDYVTSGVHCWGLSKKAASVAGKCFVRRQVKKTYSALVKGHIVEDDFLIDKPLTDDPTDEKRVIVADGTEENPGKPSETRVQVLKRGYFLTYPVTHVMLSPRTGRRHQLRVHLASIGHPIIGDPAYERPHTEEAFRTMLHSWKLELPVPGDQPLKFEASEPFEILVKDEPGNWDAIPKRIPLIDPAPSPSLQKAVNDEEPGMPKVADADEHVVDAQKIVDEHLRLSYEYEAYWKDALKAEAAQGEGNREIATEEDISDAAGHAAISNEVTHDVSHLDTGLDAVESTEDKLTAEADDEAQKTVNEHLKLSYEYEAHWRRTLELDEEQQAKEVGDADPVVAASEETEKGNGDDTIPVIADVLSVVPAAGFMDTSESPSNPVEGVPTAISPVEGNQSPTEPAVLASDDTSTVIPAKRTCDEVFQETVVPAKRGADDTPLTTPATPSKKVNMMQDHGELEEKTDDDDLDQSQTADGPVEEEGNDETPAPQVIPAEGADYVSEAVAEVQPVERALVDDDAVVSMEDTAAEGEPATEGISAEGIDFASQTAVEEVQTDETPLPSEAAEVQIHEGLPADHTQGNVQPTVETLREIPQAELEEAVTEKQSSEVAEVDEGITAGEEVTIGEQPMEVPQVEVEPEQPPTSLYIVASEVPELKNVIELPEESVIQSNTLESAKDAAEEDSVLVSTIGDVLGADVEPSSVENVALQDQLIEAVCEIISPAGSETISEVEGTVKDTEPAAEESLKKIETFAAEQTGESVDSTDSVVANELLKDAVAVPIEREVGITAPEEAFGTSEQESVVEAVVNTIATEVEGVAEETLRTAPVNVGDAEDTHVHMETEPEVSETAVRREEPAEQPNEEVACMATPADVVDAARELTVEEEPLEEPVTESVISTESVSQTSEPEEQHSPIVEESVGKSVAEPVISAESALQVPEPEESIIEESVGKSVAKPVVSTESISQAPEPAEPQSPIIEDSDGESVTEPVVPAESFLQNADAEEHYSPAETVPPPRQDGILDERSEITSEPLPSKDDVPAPKAKGGCILL</sequence>
<dbReference type="GeneID" id="27689612"/>
<dbReference type="OrthoDB" id="428658at2759"/>
<name>A0A0L0HD20_SPIPD</name>
<dbReference type="OMA" id="PETYNGP"/>
<dbReference type="SUPFAM" id="SSF55120">
    <property type="entry name" value="Pseudouridine synthase"/>
    <property type="match status" value="1"/>
</dbReference>
<feature type="region of interest" description="Disordered" evidence="2">
    <location>
        <begin position="1097"/>
        <end position="1119"/>
    </location>
</feature>
<evidence type="ECO:0000256" key="2">
    <source>
        <dbReference type="SAM" id="MobiDB-lite"/>
    </source>
</evidence>
<feature type="compositionally biased region" description="Acidic residues" evidence="2">
    <location>
        <begin position="1138"/>
        <end position="1147"/>
    </location>
</feature>
<feature type="region of interest" description="Disordered" evidence="2">
    <location>
        <begin position="1135"/>
        <end position="1304"/>
    </location>
</feature>
<feature type="region of interest" description="Disordered" evidence="2">
    <location>
        <begin position="686"/>
        <end position="749"/>
    </location>
</feature>
<protein>
    <recommendedName>
        <fullName evidence="4">Pseudouridine synthase RsuA/RluA-like domain-containing protein</fullName>
    </recommendedName>
</protein>
<dbReference type="GO" id="GO:0000455">
    <property type="term" value="P:enzyme-directed rRNA pseudouridine synthesis"/>
    <property type="evidence" value="ECO:0007669"/>
    <property type="project" value="TreeGrafter"/>
</dbReference>
<comment type="similarity">
    <text evidence="1">Belongs to the pseudouridine synthase RluA family.</text>
</comment>
<evidence type="ECO:0000256" key="3">
    <source>
        <dbReference type="SAM" id="SignalP"/>
    </source>
</evidence>
<feature type="domain" description="Pseudouridine synthase RsuA/RluA-like" evidence="4">
    <location>
        <begin position="222"/>
        <end position="377"/>
    </location>
</feature>